<dbReference type="EMBL" id="PKUN01000023">
    <property type="protein sequence ID" value="PLX60633.1"/>
    <property type="molecule type" value="Genomic_DNA"/>
</dbReference>
<dbReference type="RefSeq" id="WP_273440234.1">
    <property type="nucleotide sequence ID" value="NZ_PKUN01000023.1"/>
</dbReference>
<dbReference type="Proteomes" id="UP000235015">
    <property type="component" value="Unassembled WGS sequence"/>
</dbReference>
<protein>
    <recommendedName>
        <fullName evidence="3">DUF945 domain-containing protein</fullName>
    </recommendedName>
</protein>
<comment type="caution">
    <text evidence="1">The sequence shown here is derived from an EMBL/GenBank/DDBJ whole genome shotgun (WGS) entry which is preliminary data.</text>
</comment>
<evidence type="ECO:0000313" key="1">
    <source>
        <dbReference type="EMBL" id="PLX60633.1"/>
    </source>
</evidence>
<dbReference type="STRING" id="1111735.GCA_000428045_02140"/>
<evidence type="ECO:0000313" key="2">
    <source>
        <dbReference type="Proteomes" id="UP000235015"/>
    </source>
</evidence>
<reference evidence="1 2" key="1">
    <citation type="submission" date="2017-11" db="EMBL/GenBank/DDBJ databases">
        <title>Genome-resolved metagenomics identifies genetic mobility, metabolic interactions, and unexpected diversity in perchlorate-reducing communities.</title>
        <authorList>
            <person name="Barnum T.P."/>
            <person name="Figueroa I.A."/>
            <person name="Carlstrom C.I."/>
            <person name="Lucas L.N."/>
            <person name="Engelbrektson A.L."/>
            <person name="Coates J.D."/>
        </authorList>
    </citation>
    <scope>NUCLEOTIDE SEQUENCE [LARGE SCALE GENOMIC DNA]</scope>
    <source>
        <strain evidence="1">BM301</strain>
    </source>
</reference>
<organism evidence="1 2">
    <name type="scientific">Sedimenticola selenatireducens</name>
    <dbReference type="NCBI Taxonomy" id="191960"/>
    <lineage>
        <taxon>Bacteria</taxon>
        <taxon>Pseudomonadati</taxon>
        <taxon>Pseudomonadota</taxon>
        <taxon>Gammaproteobacteria</taxon>
        <taxon>Chromatiales</taxon>
        <taxon>Sedimenticolaceae</taxon>
        <taxon>Sedimenticola</taxon>
    </lineage>
</organism>
<accession>A0A2N6CTY0</accession>
<name>A0A2N6CTY0_9GAMM</name>
<evidence type="ECO:0008006" key="3">
    <source>
        <dbReference type="Google" id="ProtNLM"/>
    </source>
</evidence>
<sequence>MKLKRVLSITLVVGLVAYAALKGAVYYQVKTGLGRLTAMVAPFATLKYEAIESALQGSVAVTGISVMPADAPVGIRIERIELQGEGTRFLLDLLKGFDAERPPRRLQLSVSRMAMPLGGGYLQQWFPASSATEPDICTLGGLLGQTQIERLGFRQRLADTRLRYDFDRRSGEMTLLMDYTLDGLAALSVEMSLNKLSPMDAGATPVLERFSLHYRIDPDYMRRTVDYCAGEAGLDSAAFIDRLLTGGSTYYASNIGFIPGEGLRSALRRLISRPGDLLITSVPDSQFSPALLQQYKPQELVRLLGLSLSVNDQPVTDLSFSLPQGNEQLADLFGTLAPAASGENGGGETVPAPASPKPRARFMATPVARLSRYIGGDVRVYGGERDDPQQGILMSLRDRQLELEQRLYGGKMTLYIPLEKISRVEVLRWEQPETGEAVR</sequence>
<proteinExistence type="predicted"/>
<dbReference type="AlphaFoldDB" id="A0A2N6CTY0"/>
<gene>
    <name evidence="1" type="ORF">C0630_14380</name>
</gene>